<feature type="domain" description="CMP/dCMP-type deaminase" evidence="1">
    <location>
        <begin position="1"/>
        <end position="125"/>
    </location>
</feature>
<dbReference type="InterPro" id="IPR016193">
    <property type="entry name" value="Cytidine_deaminase-like"/>
</dbReference>
<reference evidence="2 3" key="1">
    <citation type="submission" date="2022-04" db="EMBL/GenBank/DDBJ databases">
        <title>Mechanism of arsenic methylation and mitigation arsenic toxicity by Bacillus sp. LH14 from an Arsenic-Contaminated Paddy Soil.</title>
        <authorList>
            <person name="Wang D."/>
        </authorList>
    </citation>
    <scope>NUCLEOTIDE SEQUENCE [LARGE SCALE GENOMIC DNA]</scope>
    <source>
        <strain evidence="2 3">LH14</strain>
    </source>
</reference>
<dbReference type="InterPro" id="IPR002125">
    <property type="entry name" value="CMP_dCMP_dom"/>
</dbReference>
<evidence type="ECO:0000313" key="3">
    <source>
        <dbReference type="Proteomes" id="UP000830639"/>
    </source>
</evidence>
<dbReference type="SUPFAM" id="SSF53927">
    <property type="entry name" value="Cytidine deaminase-like"/>
    <property type="match status" value="1"/>
</dbReference>
<dbReference type="PANTHER" id="PTHR11079">
    <property type="entry name" value="CYTOSINE DEAMINASE FAMILY MEMBER"/>
    <property type="match status" value="1"/>
</dbReference>
<gene>
    <name evidence="2" type="ORF">MY490_12445</name>
</gene>
<evidence type="ECO:0000259" key="1">
    <source>
        <dbReference type="PROSITE" id="PS51747"/>
    </source>
</evidence>
<dbReference type="Pfam" id="PF00383">
    <property type="entry name" value="dCMP_cyt_deam_1"/>
    <property type="match status" value="1"/>
</dbReference>
<dbReference type="CDD" id="cd01285">
    <property type="entry name" value="nucleoside_deaminase"/>
    <property type="match status" value="1"/>
</dbReference>
<accession>A0ABY4JHT0</accession>
<organism evidence="2 3">
    <name type="scientific">Gottfriedia acidiceleris</name>
    <dbReference type="NCBI Taxonomy" id="371036"/>
    <lineage>
        <taxon>Bacteria</taxon>
        <taxon>Bacillati</taxon>
        <taxon>Bacillota</taxon>
        <taxon>Bacilli</taxon>
        <taxon>Bacillales</taxon>
        <taxon>Bacillaceae</taxon>
        <taxon>Gottfriedia</taxon>
    </lineage>
</organism>
<dbReference type="PROSITE" id="PS51747">
    <property type="entry name" value="CYT_DCMP_DEAMINASES_2"/>
    <property type="match status" value="1"/>
</dbReference>
<dbReference type="EMBL" id="CP096034">
    <property type="protein sequence ID" value="UPM52644.1"/>
    <property type="molecule type" value="Genomic_DNA"/>
</dbReference>
<name>A0ABY4JHT0_9BACI</name>
<dbReference type="PANTHER" id="PTHR11079:SF161">
    <property type="entry name" value="CMP_DCMP-TYPE DEAMINASE DOMAIN-CONTAINING PROTEIN"/>
    <property type="match status" value="1"/>
</dbReference>
<evidence type="ECO:0000313" key="2">
    <source>
        <dbReference type="EMBL" id="UPM52644.1"/>
    </source>
</evidence>
<dbReference type="Gene3D" id="3.40.140.10">
    <property type="entry name" value="Cytidine Deaminase, domain 2"/>
    <property type="match status" value="1"/>
</dbReference>
<dbReference type="Proteomes" id="UP000830639">
    <property type="component" value="Chromosome"/>
</dbReference>
<keyword evidence="3" id="KW-1185">Reference proteome</keyword>
<proteinExistence type="predicted"/>
<protein>
    <submittedName>
        <fullName evidence="2">Nucleoside deaminase</fullName>
    </submittedName>
</protein>
<sequence>MNHSDWIKLSVRLAYENLLNKNGGPFGAVVVQNGKVIGAGVNGVTTLNDPTAHAEVQAIRNACQNLGTYLLKDAVLYTSCEPCPMCLSAAYWSRISKIYYFFTKDDAAKIGFDDAHIYDELSLPYEDRTIPSEQIMIKVKDIENPFIVWSKDESHVHY</sequence>
<dbReference type="RefSeq" id="WP_248266006.1">
    <property type="nucleotide sequence ID" value="NZ_CP096034.1"/>
</dbReference>